<proteinExistence type="inferred from homology"/>
<dbReference type="InterPro" id="IPR023393">
    <property type="entry name" value="START-like_dom_sf"/>
</dbReference>
<evidence type="ECO:0000313" key="3">
    <source>
        <dbReference type="EMBL" id="EMM94007.1"/>
    </source>
</evidence>
<comment type="caution">
    <text evidence="3">The sequence shown here is derived from an EMBL/GenBank/DDBJ whole genome shotgun (WGS) entry which is preliminary data.</text>
</comment>
<accession>M6HF74</accession>
<sequence>MFYLGELKYESKFNNEKNISIQTSISKVWNALIDPEVIKLYLFGTQAISDWKEGSSIIFTGVWNGKEYKDHGTILKLEKEKMFRYNYWSSFSGVANIPENYSILTFELKPEGNFTSLSLTQENFPNPAAYEHSDVGWNQALNILKENLEK</sequence>
<reference evidence="3 4" key="1">
    <citation type="submission" date="2013-01" db="EMBL/GenBank/DDBJ databases">
        <authorList>
            <person name="Harkins D.M."/>
            <person name="Durkin A.S."/>
            <person name="Brinkac L.M."/>
            <person name="Haft D.H."/>
            <person name="Selengut J.D."/>
            <person name="Sanka R."/>
            <person name="DePew J."/>
            <person name="Purushe J."/>
            <person name="Tulsiani S.M."/>
            <person name="Graham G.C."/>
            <person name="Burns M.-A."/>
            <person name="Dohnt M.F."/>
            <person name="Smythe L.D."/>
            <person name="McKay D.B."/>
            <person name="Craig S.B."/>
            <person name="Vinetz J.M."/>
            <person name="Sutton G.G."/>
            <person name="Nierman W.C."/>
            <person name="Fouts D.E."/>
        </authorList>
    </citation>
    <scope>NUCLEOTIDE SEQUENCE [LARGE SCALE GENOMIC DNA]</scope>
    <source>
        <strain evidence="3 4">LT2156</strain>
    </source>
</reference>
<dbReference type="InterPro" id="IPR013538">
    <property type="entry name" value="ASHA1/2-like_C"/>
</dbReference>
<dbReference type="AlphaFoldDB" id="M6HF74"/>
<dbReference type="CDD" id="cd07814">
    <property type="entry name" value="SRPBCC_CalC_Aha1-like"/>
    <property type="match status" value="1"/>
</dbReference>
<dbReference type="Proteomes" id="UP000012089">
    <property type="component" value="Unassembled WGS sequence"/>
</dbReference>
<dbReference type="Pfam" id="PF08327">
    <property type="entry name" value="AHSA1"/>
    <property type="match status" value="1"/>
</dbReference>
<dbReference type="Gene3D" id="3.30.530.20">
    <property type="match status" value="1"/>
</dbReference>
<comment type="similarity">
    <text evidence="1">Belongs to the AHA1 family.</text>
</comment>
<protein>
    <recommendedName>
        <fullName evidence="2">Activator of Hsp90 ATPase homologue 1/2-like C-terminal domain-containing protein</fullName>
    </recommendedName>
</protein>
<name>M6HF74_LEPIR</name>
<evidence type="ECO:0000256" key="1">
    <source>
        <dbReference type="ARBA" id="ARBA00006817"/>
    </source>
</evidence>
<dbReference type="SUPFAM" id="SSF55961">
    <property type="entry name" value="Bet v1-like"/>
    <property type="match status" value="1"/>
</dbReference>
<gene>
    <name evidence="3" type="ORF">LEP1GSC158_4288</name>
</gene>
<evidence type="ECO:0000259" key="2">
    <source>
        <dbReference type="Pfam" id="PF08327"/>
    </source>
</evidence>
<organism evidence="3 4">
    <name type="scientific">Leptospira interrogans serovar Zanoni str. LT2156</name>
    <dbReference type="NCBI Taxonomy" id="1001601"/>
    <lineage>
        <taxon>Bacteria</taxon>
        <taxon>Pseudomonadati</taxon>
        <taxon>Spirochaetota</taxon>
        <taxon>Spirochaetia</taxon>
        <taxon>Leptospirales</taxon>
        <taxon>Leptospiraceae</taxon>
        <taxon>Leptospira</taxon>
    </lineage>
</organism>
<dbReference type="EMBL" id="AFMF02000038">
    <property type="protein sequence ID" value="EMM94007.1"/>
    <property type="molecule type" value="Genomic_DNA"/>
</dbReference>
<feature type="domain" description="Activator of Hsp90 ATPase homologue 1/2-like C-terminal" evidence="2">
    <location>
        <begin position="23"/>
        <end position="149"/>
    </location>
</feature>
<evidence type="ECO:0000313" key="4">
    <source>
        <dbReference type="Proteomes" id="UP000012089"/>
    </source>
</evidence>